<keyword evidence="12" id="KW-1185">Reference proteome</keyword>
<evidence type="ECO:0000313" key="11">
    <source>
        <dbReference type="Ensembl" id="ENSACUP00000020658.1"/>
    </source>
</evidence>
<evidence type="ECO:0000256" key="6">
    <source>
        <dbReference type="ARBA" id="ARBA00023212"/>
    </source>
</evidence>
<dbReference type="GO" id="GO:0035082">
    <property type="term" value="P:axoneme assembly"/>
    <property type="evidence" value="ECO:0007669"/>
    <property type="project" value="InterPro"/>
</dbReference>
<protein>
    <recommendedName>
        <fullName evidence="10">Radial spoke head protein 9 homolog</fullName>
    </recommendedName>
</protein>
<reference evidence="11" key="2">
    <citation type="submission" date="2025-09" db="UniProtKB">
        <authorList>
            <consortium name="Ensembl"/>
        </authorList>
    </citation>
    <scope>IDENTIFICATION</scope>
</reference>
<keyword evidence="3" id="KW-0970">Cilium biogenesis/degradation</keyword>
<dbReference type="InterPro" id="IPR055316">
    <property type="entry name" value="RSP9"/>
</dbReference>
<dbReference type="Proteomes" id="UP000472269">
    <property type="component" value="Unplaced"/>
</dbReference>
<dbReference type="OMA" id="DYQFHAD"/>
<dbReference type="GO" id="GO:0060294">
    <property type="term" value="P:cilium movement involved in cell motility"/>
    <property type="evidence" value="ECO:0007669"/>
    <property type="project" value="TreeGrafter"/>
</dbReference>
<evidence type="ECO:0000256" key="4">
    <source>
        <dbReference type="ARBA" id="ARBA00022846"/>
    </source>
</evidence>
<dbReference type="PANTHER" id="PTHR22069">
    <property type="entry name" value="MITOCHONDRIAL RIBOSOMAL PROTEIN S18"/>
    <property type="match status" value="1"/>
</dbReference>
<evidence type="ECO:0000256" key="3">
    <source>
        <dbReference type="ARBA" id="ARBA00022794"/>
    </source>
</evidence>
<dbReference type="PANTHER" id="PTHR22069:SF0">
    <property type="entry name" value="RADIAL SPOKE HEAD PROTEIN 9 HOMOLOG"/>
    <property type="match status" value="1"/>
</dbReference>
<gene>
    <name evidence="11" type="primary">RSPH9</name>
</gene>
<keyword evidence="6" id="KW-0206">Cytoskeleton</keyword>
<evidence type="ECO:0000256" key="9">
    <source>
        <dbReference type="ARBA" id="ARBA00038319"/>
    </source>
</evidence>
<evidence type="ECO:0000256" key="2">
    <source>
        <dbReference type="ARBA" id="ARBA00022490"/>
    </source>
</evidence>
<proteinExistence type="inferred from homology"/>
<dbReference type="GO" id="GO:0044458">
    <property type="term" value="P:motile cilium assembly"/>
    <property type="evidence" value="ECO:0007669"/>
    <property type="project" value="TreeGrafter"/>
</dbReference>
<sequence>MVVQAEQLKGRFQGDPSFEYEYTEINAEDAERLIEDGKEPMIKEEARLVATIEQIDRAVGIIPRGAFVKTPLGSVHENRNFEGLSLTDAKKLSSYFHFTEPVNLKSKTLLEKADLDPSTDFLDSLEHDIPQGSWTVQLEKGGTVVVLRSLLWLGLTFYHVPMTKQYGYIYFGSGEKNLDLPFMM</sequence>
<comment type="similarity">
    <text evidence="9">Belongs to the flagellar radial spoke RSP9 family.</text>
</comment>
<reference evidence="11" key="1">
    <citation type="submission" date="2025-08" db="UniProtKB">
        <authorList>
            <consortium name="Ensembl"/>
        </authorList>
    </citation>
    <scope>IDENTIFICATION</scope>
</reference>
<organism evidence="11 12">
    <name type="scientific">Athene cunicularia</name>
    <name type="common">Burrowing owl</name>
    <name type="synonym">Speotyto cunicularia</name>
    <dbReference type="NCBI Taxonomy" id="194338"/>
    <lineage>
        <taxon>Eukaryota</taxon>
        <taxon>Metazoa</taxon>
        <taxon>Chordata</taxon>
        <taxon>Craniata</taxon>
        <taxon>Vertebrata</taxon>
        <taxon>Euteleostomi</taxon>
        <taxon>Archelosauria</taxon>
        <taxon>Archosauria</taxon>
        <taxon>Dinosauria</taxon>
        <taxon>Saurischia</taxon>
        <taxon>Theropoda</taxon>
        <taxon>Coelurosauria</taxon>
        <taxon>Aves</taxon>
        <taxon>Neognathae</taxon>
        <taxon>Neoaves</taxon>
        <taxon>Telluraves</taxon>
        <taxon>Strigiformes</taxon>
        <taxon>Strigidae</taxon>
        <taxon>Athene</taxon>
    </lineage>
</organism>
<dbReference type="AlphaFoldDB" id="A0A663NAL2"/>
<dbReference type="GO" id="GO:0005930">
    <property type="term" value="C:axoneme"/>
    <property type="evidence" value="ECO:0007669"/>
    <property type="project" value="TreeGrafter"/>
</dbReference>
<evidence type="ECO:0000256" key="8">
    <source>
        <dbReference type="ARBA" id="ARBA00037822"/>
    </source>
</evidence>
<dbReference type="GO" id="GO:0060091">
    <property type="term" value="C:kinocilium"/>
    <property type="evidence" value="ECO:0007669"/>
    <property type="project" value="UniProtKB-SubCell"/>
</dbReference>
<evidence type="ECO:0000256" key="7">
    <source>
        <dbReference type="ARBA" id="ARBA00023273"/>
    </source>
</evidence>
<keyword evidence="7" id="KW-0966">Cell projection</keyword>
<evidence type="ECO:0000256" key="5">
    <source>
        <dbReference type="ARBA" id="ARBA00023069"/>
    </source>
</evidence>
<name>A0A663NAL2_ATHCN</name>
<evidence type="ECO:0000256" key="10">
    <source>
        <dbReference type="ARBA" id="ARBA00041080"/>
    </source>
</evidence>
<comment type="subcellular location">
    <subcellularLocation>
        <location evidence="8">Cell projection</location>
        <location evidence="8">Kinocilium</location>
    </subcellularLocation>
    <subcellularLocation>
        <location evidence="1">Cytoplasm</location>
        <location evidence="1">Cytoskeleton</location>
        <location evidence="1">Flagellum axoneme</location>
    </subcellularLocation>
</comment>
<keyword evidence="2" id="KW-0963">Cytoplasm</keyword>
<keyword evidence="5" id="KW-0969">Cilium</keyword>
<accession>A0A663NAL2</accession>
<dbReference type="Ensembl" id="ENSACUT00000022023.1">
    <property type="protein sequence ID" value="ENSACUP00000020658.1"/>
    <property type="gene ID" value="ENSACUG00000013792.1"/>
</dbReference>
<evidence type="ECO:0000313" key="12">
    <source>
        <dbReference type="Proteomes" id="UP000472269"/>
    </source>
</evidence>
<evidence type="ECO:0000256" key="1">
    <source>
        <dbReference type="ARBA" id="ARBA00004611"/>
    </source>
</evidence>
<keyword evidence="4" id="KW-0282">Flagellum</keyword>